<sequence length="83" mass="9537">MDIEKCKEIVATMAISEEEKELVTQGCLALLKMGWPPAYIDRQMCSRATAGMVRRYWGLSNWIAYCREWGMEAPTVSSIMRPF</sequence>
<accession>A0A2Z5GBY0</accession>
<keyword evidence="1" id="KW-0614">Plasmid</keyword>
<geneLocation type="plasmid" evidence="2">
    <name>pacpol4</name>
</geneLocation>
<evidence type="ECO:0000313" key="1">
    <source>
        <dbReference type="EMBL" id="AXC16166.1"/>
    </source>
</evidence>
<name>A0A2Z5GBY0_9BACT</name>
<organism evidence="1 2">
    <name type="scientific">Acidisarcina polymorpha</name>
    <dbReference type="NCBI Taxonomy" id="2211140"/>
    <lineage>
        <taxon>Bacteria</taxon>
        <taxon>Pseudomonadati</taxon>
        <taxon>Acidobacteriota</taxon>
        <taxon>Terriglobia</taxon>
        <taxon>Terriglobales</taxon>
        <taxon>Acidobacteriaceae</taxon>
        <taxon>Acidisarcina</taxon>
    </lineage>
</organism>
<protein>
    <submittedName>
        <fullName evidence="1">Uncharacterized protein</fullName>
    </submittedName>
</protein>
<dbReference type="KEGG" id="abas:ACPOL_6962"/>
<proteinExistence type="predicted"/>
<gene>
    <name evidence="1" type="ORF">ACPOL_6962</name>
</gene>
<evidence type="ECO:0000313" key="2">
    <source>
        <dbReference type="Proteomes" id="UP000253606"/>
    </source>
</evidence>
<keyword evidence="2" id="KW-1185">Reference proteome</keyword>
<dbReference type="Proteomes" id="UP000253606">
    <property type="component" value="Plasmid pACPOL4"/>
</dbReference>
<reference evidence="1 2" key="1">
    <citation type="journal article" date="2018" name="Front. Microbiol.">
        <title>Hydrolytic Capabilities as a Key to Environmental Success: Chitinolytic and Cellulolytic Acidobacteria From Acidic Sub-arctic Soils and Boreal Peatlands.</title>
        <authorList>
            <person name="Belova S.E."/>
            <person name="Ravin N.V."/>
            <person name="Pankratov T.A."/>
            <person name="Rakitin A.L."/>
            <person name="Ivanova A.A."/>
            <person name="Beletsky A.V."/>
            <person name="Mardanov A.V."/>
            <person name="Sinninghe Damste J.S."/>
            <person name="Dedysh S.N."/>
        </authorList>
    </citation>
    <scope>NUCLEOTIDE SEQUENCE [LARGE SCALE GENOMIC DNA]</scope>
    <source>
        <strain evidence="1 2">SBC82</strain>
        <plasmid evidence="2">pacpol4</plasmid>
    </source>
</reference>
<dbReference type="AlphaFoldDB" id="A0A2Z5GBY0"/>
<dbReference type="EMBL" id="CP030843">
    <property type="protein sequence ID" value="AXC16166.1"/>
    <property type="molecule type" value="Genomic_DNA"/>
</dbReference>
<dbReference type="RefSeq" id="WP_114211350.1">
    <property type="nucleotide sequence ID" value="NZ_CP030843.1"/>
</dbReference>